<dbReference type="InterPro" id="IPR005673">
    <property type="entry name" value="ABC_phos-bd_PstS"/>
</dbReference>
<dbReference type="InterPro" id="IPR050962">
    <property type="entry name" value="Phosphate-bind_PstS"/>
</dbReference>
<dbReference type="AlphaFoldDB" id="A0A6J7PJ99"/>
<sequence length="403" mass="41965">MSAPYVYPVVQTYLKRGNKLRISKLAKVASLALAFGLVAGSPAYAVDLQGSGASFPALLIEACKAGFAASNGGANSYVYASSSSGTGQANSDKSIGDFWMSDGAYTAATKRSTLIHVPLVAAPIAILTNLTSSKTLQLSAATVAGIFGGTITRWNDPLIAADNNRTTTVVKYKLDANGNPKKDSKGDPIVLSTRKVTNVYTLPNQPIKVIYRSDSSGTSENFTNYLSKSASSIWTKSKNKVFKDSFPGDINAISNLGRVVGAASSTGVAQLAGKTPYSITYAEVNYAAANRLKIANIINPAGASVAPNSTGVGAFLTSAKQDANGFLTYDYATKEPGAYTLGIVSYLLADTSYPNKSQADAVKAYATYILSPKCSNDVGAALGFSVIDGELLKKSLSQVAKIG</sequence>
<dbReference type="PANTHER" id="PTHR42996:SF1">
    <property type="entry name" value="PHOSPHATE-BINDING PROTEIN PSTS"/>
    <property type="match status" value="1"/>
</dbReference>
<organism evidence="5">
    <name type="scientific">freshwater metagenome</name>
    <dbReference type="NCBI Taxonomy" id="449393"/>
    <lineage>
        <taxon>unclassified sequences</taxon>
        <taxon>metagenomes</taxon>
        <taxon>ecological metagenomes</taxon>
    </lineage>
</organism>
<evidence type="ECO:0000256" key="3">
    <source>
        <dbReference type="ARBA" id="ARBA00022592"/>
    </source>
</evidence>
<evidence type="ECO:0000256" key="2">
    <source>
        <dbReference type="ARBA" id="ARBA00022448"/>
    </source>
</evidence>
<protein>
    <submittedName>
        <fullName evidence="5">Unannotated protein</fullName>
    </submittedName>
</protein>
<gene>
    <name evidence="5" type="ORF">UFOPK4065_00463</name>
</gene>
<dbReference type="SUPFAM" id="SSF53850">
    <property type="entry name" value="Periplasmic binding protein-like II"/>
    <property type="match status" value="1"/>
</dbReference>
<reference evidence="5" key="1">
    <citation type="submission" date="2020-05" db="EMBL/GenBank/DDBJ databases">
        <authorList>
            <person name="Chiriac C."/>
            <person name="Salcher M."/>
            <person name="Ghai R."/>
            <person name="Kavagutti S V."/>
        </authorList>
    </citation>
    <scope>NUCLEOTIDE SEQUENCE</scope>
</reference>
<name>A0A6J7PJ99_9ZZZZ</name>
<proteinExistence type="inferred from homology"/>
<dbReference type="GO" id="GO:0042301">
    <property type="term" value="F:phosphate ion binding"/>
    <property type="evidence" value="ECO:0007669"/>
    <property type="project" value="InterPro"/>
</dbReference>
<dbReference type="Pfam" id="PF12849">
    <property type="entry name" value="PBP_like_2"/>
    <property type="match status" value="1"/>
</dbReference>
<dbReference type="PIRSF" id="PIRSF002756">
    <property type="entry name" value="PstS"/>
    <property type="match status" value="1"/>
</dbReference>
<dbReference type="InterPro" id="IPR024370">
    <property type="entry name" value="PBP_domain"/>
</dbReference>
<dbReference type="GO" id="GO:0035435">
    <property type="term" value="P:phosphate ion transmembrane transport"/>
    <property type="evidence" value="ECO:0007669"/>
    <property type="project" value="InterPro"/>
</dbReference>
<evidence type="ECO:0000313" key="5">
    <source>
        <dbReference type="EMBL" id="CAB5003489.1"/>
    </source>
</evidence>
<dbReference type="EMBL" id="CAFBPE010000023">
    <property type="protein sequence ID" value="CAB5003489.1"/>
    <property type="molecule type" value="Genomic_DNA"/>
</dbReference>
<comment type="similarity">
    <text evidence="1">Belongs to the PstS family.</text>
</comment>
<keyword evidence="2" id="KW-0813">Transport</keyword>
<keyword evidence="3" id="KW-0592">Phosphate transport</keyword>
<evidence type="ECO:0000256" key="1">
    <source>
        <dbReference type="ARBA" id="ARBA00008725"/>
    </source>
</evidence>
<feature type="domain" description="PBP" evidence="4">
    <location>
        <begin position="48"/>
        <end position="372"/>
    </location>
</feature>
<evidence type="ECO:0000259" key="4">
    <source>
        <dbReference type="Pfam" id="PF12849"/>
    </source>
</evidence>
<dbReference type="GO" id="GO:0043190">
    <property type="term" value="C:ATP-binding cassette (ABC) transporter complex"/>
    <property type="evidence" value="ECO:0007669"/>
    <property type="project" value="InterPro"/>
</dbReference>
<accession>A0A6J7PJ99</accession>
<dbReference type="Gene3D" id="3.40.190.10">
    <property type="entry name" value="Periplasmic binding protein-like II"/>
    <property type="match status" value="2"/>
</dbReference>
<dbReference type="PANTHER" id="PTHR42996">
    <property type="entry name" value="PHOSPHATE-BINDING PROTEIN PSTS"/>
    <property type="match status" value="1"/>
</dbReference>